<sequence length="100" mass="11360">MMNYTPNKDSLSTSKDTCTCSNDDDNRQSITVTIANDMATNDQMSNRQSFIIHLEDEKANRMATILDTDIHYGSTSNDSQQKRNVINLDLGFTVRFLVYV</sequence>
<reference evidence="2" key="2">
    <citation type="journal article" date="2022" name="Res Sq">
        <title>Comparative Genomics Reveals Insights into the Divergent Evolution of Astigmatic Mites and Household Pest Adaptations.</title>
        <authorList>
            <person name="Xiong Q."/>
            <person name="Wan A.T.-Y."/>
            <person name="Liu X.-Y."/>
            <person name="Fung C.S.-H."/>
            <person name="Xiao X."/>
            <person name="Malainual N."/>
            <person name="Hou J."/>
            <person name="Wang L."/>
            <person name="Wang M."/>
            <person name="Yang K."/>
            <person name="Cui Y."/>
            <person name="Leung E."/>
            <person name="Nong W."/>
            <person name="Shin S.-K."/>
            <person name="Au S."/>
            <person name="Jeong K.Y."/>
            <person name="Chew F.T."/>
            <person name="Hui J."/>
            <person name="Leung T.F."/>
            <person name="Tungtrongchitr A."/>
            <person name="Zhong N."/>
            <person name="Liu Z."/>
            <person name="Tsui S."/>
        </authorList>
    </citation>
    <scope>NUCLEOTIDE SEQUENCE</scope>
    <source>
        <strain evidence="2">Derf</strain>
        <tissue evidence="2">Whole organism</tissue>
    </source>
</reference>
<gene>
    <name evidence="2" type="ORF">DERF_014226</name>
</gene>
<comment type="caution">
    <text evidence="2">The sequence shown here is derived from an EMBL/GenBank/DDBJ whole genome shotgun (WGS) entry which is preliminary data.</text>
</comment>
<dbReference type="AlphaFoldDB" id="A0A922KSL3"/>
<evidence type="ECO:0000313" key="3">
    <source>
        <dbReference type="Proteomes" id="UP000790347"/>
    </source>
</evidence>
<protein>
    <submittedName>
        <fullName evidence="2">Uncharacterized protein</fullName>
    </submittedName>
</protein>
<keyword evidence="3" id="KW-1185">Reference proteome</keyword>
<organism evidence="2 3">
    <name type="scientific">Dermatophagoides farinae</name>
    <name type="common">American house dust mite</name>
    <dbReference type="NCBI Taxonomy" id="6954"/>
    <lineage>
        <taxon>Eukaryota</taxon>
        <taxon>Metazoa</taxon>
        <taxon>Ecdysozoa</taxon>
        <taxon>Arthropoda</taxon>
        <taxon>Chelicerata</taxon>
        <taxon>Arachnida</taxon>
        <taxon>Acari</taxon>
        <taxon>Acariformes</taxon>
        <taxon>Sarcoptiformes</taxon>
        <taxon>Astigmata</taxon>
        <taxon>Psoroptidia</taxon>
        <taxon>Analgoidea</taxon>
        <taxon>Pyroglyphidae</taxon>
        <taxon>Dermatophagoidinae</taxon>
        <taxon>Dermatophagoides</taxon>
    </lineage>
</organism>
<feature type="compositionally biased region" description="Polar residues" evidence="1">
    <location>
        <begin position="1"/>
        <end position="21"/>
    </location>
</feature>
<evidence type="ECO:0000256" key="1">
    <source>
        <dbReference type="SAM" id="MobiDB-lite"/>
    </source>
</evidence>
<dbReference type="Proteomes" id="UP000790347">
    <property type="component" value="Unassembled WGS sequence"/>
</dbReference>
<accession>A0A922KSL3</accession>
<reference evidence="2" key="1">
    <citation type="submission" date="2013-05" db="EMBL/GenBank/DDBJ databases">
        <authorList>
            <person name="Yim A.K.Y."/>
            <person name="Chan T.F."/>
            <person name="Ji K.M."/>
            <person name="Liu X.Y."/>
            <person name="Zhou J.W."/>
            <person name="Li R.Q."/>
            <person name="Yang K.Y."/>
            <person name="Li J."/>
            <person name="Li M."/>
            <person name="Law P.T.W."/>
            <person name="Wu Y.L."/>
            <person name="Cai Z.L."/>
            <person name="Qin H."/>
            <person name="Bao Y."/>
            <person name="Leung R.K.K."/>
            <person name="Ng P.K.S."/>
            <person name="Zou J."/>
            <person name="Zhong X.J."/>
            <person name="Ran P.X."/>
            <person name="Zhong N.S."/>
            <person name="Liu Z.G."/>
            <person name="Tsui S.K.W."/>
        </authorList>
    </citation>
    <scope>NUCLEOTIDE SEQUENCE</scope>
    <source>
        <strain evidence="2">Derf</strain>
        <tissue evidence="2">Whole organism</tissue>
    </source>
</reference>
<name>A0A922KSL3_DERFA</name>
<feature type="region of interest" description="Disordered" evidence="1">
    <location>
        <begin position="1"/>
        <end position="22"/>
    </location>
</feature>
<dbReference type="EMBL" id="ASGP02000008">
    <property type="protein sequence ID" value="KAH9493483.1"/>
    <property type="molecule type" value="Genomic_DNA"/>
</dbReference>
<evidence type="ECO:0000313" key="2">
    <source>
        <dbReference type="EMBL" id="KAH9493483.1"/>
    </source>
</evidence>
<proteinExistence type="predicted"/>